<dbReference type="AlphaFoldDB" id="C1N197"/>
<dbReference type="EC" id="2.3.1.30" evidence="3"/>
<keyword evidence="9" id="KW-1185">Reference proteome</keyword>
<dbReference type="InterPro" id="IPR042122">
    <property type="entry name" value="Ser_AcTrfase_N_sf"/>
</dbReference>
<protein>
    <recommendedName>
        <fullName evidence="3">serine O-acetyltransferase</fullName>
        <ecNumber evidence="3">2.3.1.30</ecNumber>
    </recommendedName>
</protein>
<dbReference type="UniPathway" id="UPA00136">
    <property type="reaction ID" value="UER00199"/>
</dbReference>
<accession>C1N197</accession>
<comment type="similarity">
    <text evidence="2">Belongs to the transferase hexapeptide repeat family.</text>
</comment>
<dbReference type="Pfam" id="PF00132">
    <property type="entry name" value="Hexapep"/>
    <property type="match status" value="1"/>
</dbReference>
<dbReference type="InterPro" id="IPR011004">
    <property type="entry name" value="Trimer_LpxA-like_sf"/>
</dbReference>
<dbReference type="GO" id="GO:0009001">
    <property type="term" value="F:serine O-acetyltransferase activity"/>
    <property type="evidence" value="ECO:0007669"/>
    <property type="project" value="UniProtKB-EC"/>
</dbReference>
<evidence type="ECO:0000256" key="1">
    <source>
        <dbReference type="ARBA" id="ARBA00004876"/>
    </source>
</evidence>
<evidence type="ECO:0000256" key="4">
    <source>
        <dbReference type="ARBA" id="ARBA00022605"/>
    </source>
</evidence>
<dbReference type="KEGG" id="mpp:MICPUCDRAFT_20362"/>
<dbReference type="NCBIfam" id="NF041874">
    <property type="entry name" value="EPS_EpsC"/>
    <property type="match status" value="1"/>
</dbReference>
<dbReference type="Gene3D" id="1.10.3130.10">
    <property type="entry name" value="serine acetyltransferase, domain 1"/>
    <property type="match status" value="1"/>
</dbReference>
<keyword evidence="4" id="KW-0028">Amino-acid biosynthesis</keyword>
<keyword evidence="6" id="KW-0012">Acyltransferase</keyword>
<sequence length="260" mass="27847">MSLVKGDDPLWESLRKGAQELVEKEPLLGGFVYSIILNQPTFERSLAFLLASKLATSTILASQWNDLIIDGMAGSIASAARADLEAAMIRDPACPSYTHAFLFFKGFQGLQAQRVSHWLWLRGRSVLASTVQSHISEVFGMDLHPGAKFGRGVLIDHATGIVVGETSVVEDDCSLFHGVTLGGTGKTGGNRHPKLQKRVVVGAHASVIGNITIGHDCKIGASSTILHDLPPHSVVVGHKGRVILDKSKVKSDRASLLSKL</sequence>
<dbReference type="InterPro" id="IPR001451">
    <property type="entry name" value="Hexapep"/>
</dbReference>
<dbReference type="SMART" id="SM00971">
    <property type="entry name" value="SATase_N"/>
    <property type="match status" value="1"/>
</dbReference>
<dbReference type="Proteomes" id="UP000001876">
    <property type="component" value="Unassembled WGS sequence"/>
</dbReference>
<evidence type="ECO:0000256" key="5">
    <source>
        <dbReference type="ARBA" id="ARBA00022679"/>
    </source>
</evidence>
<organism evidence="9">
    <name type="scientific">Micromonas pusilla (strain CCMP1545)</name>
    <name type="common">Picoplanktonic green alga</name>
    <dbReference type="NCBI Taxonomy" id="564608"/>
    <lineage>
        <taxon>Eukaryota</taxon>
        <taxon>Viridiplantae</taxon>
        <taxon>Chlorophyta</taxon>
        <taxon>Mamiellophyceae</taxon>
        <taxon>Mamiellales</taxon>
        <taxon>Mamiellaceae</taxon>
        <taxon>Micromonas</taxon>
    </lineage>
</organism>
<dbReference type="GO" id="GO:0005737">
    <property type="term" value="C:cytoplasm"/>
    <property type="evidence" value="ECO:0007669"/>
    <property type="project" value="InterPro"/>
</dbReference>
<dbReference type="SUPFAM" id="SSF51161">
    <property type="entry name" value="Trimeric LpxA-like enzymes"/>
    <property type="match status" value="1"/>
</dbReference>
<gene>
    <name evidence="8" type="ORF">MICPUCDRAFT_20362</name>
</gene>
<dbReference type="GO" id="GO:0006535">
    <property type="term" value="P:cysteine biosynthetic process from serine"/>
    <property type="evidence" value="ECO:0007669"/>
    <property type="project" value="InterPro"/>
</dbReference>
<dbReference type="CDD" id="cd03354">
    <property type="entry name" value="LbH_SAT"/>
    <property type="match status" value="1"/>
</dbReference>
<dbReference type="RefSeq" id="XP_003061530.1">
    <property type="nucleotide sequence ID" value="XM_003061484.1"/>
</dbReference>
<evidence type="ECO:0000313" key="8">
    <source>
        <dbReference type="EMBL" id="EEH54160.1"/>
    </source>
</evidence>
<evidence type="ECO:0000259" key="7">
    <source>
        <dbReference type="SMART" id="SM00971"/>
    </source>
</evidence>
<dbReference type="EMBL" id="GG663744">
    <property type="protein sequence ID" value="EEH54160.1"/>
    <property type="molecule type" value="Genomic_DNA"/>
</dbReference>
<dbReference type="InterPro" id="IPR053376">
    <property type="entry name" value="Serine_acetyltransferase"/>
</dbReference>
<dbReference type="FunFam" id="2.160.10.10:FF:000002">
    <property type="entry name" value="Serine acetyltransferase"/>
    <property type="match status" value="1"/>
</dbReference>
<evidence type="ECO:0000313" key="9">
    <source>
        <dbReference type="Proteomes" id="UP000001876"/>
    </source>
</evidence>
<dbReference type="InterPro" id="IPR045304">
    <property type="entry name" value="LbH_SAT"/>
</dbReference>
<dbReference type="OMA" id="YTHAFLF"/>
<proteinExistence type="inferred from homology"/>
<evidence type="ECO:0000256" key="6">
    <source>
        <dbReference type="ARBA" id="ARBA00023315"/>
    </source>
</evidence>
<dbReference type="Gene3D" id="2.160.10.10">
    <property type="entry name" value="Hexapeptide repeat proteins"/>
    <property type="match status" value="1"/>
</dbReference>
<dbReference type="eggNOG" id="KOG4750">
    <property type="taxonomic scope" value="Eukaryota"/>
</dbReference>
<dbReference type="OrthoDB" id="25818at2759"/>
<name>C1N197_MICPC</name>
<dbReference type="STRING" id="564608.C1N197"/>
<evidence type="ECO:0000256" key="3">
    <source>
        <dbReference type="ARBA" id="ARBA00013266"/>
    </source>
</evidence>
<dbReference type="PANTHER" id="PTHR42811">
    <property type="entry name" value="SERINE ACETYLTRANSFERASE"/>
    <property type="match status" value="1"/>
</dbReference>
<dbReference type="GeneID" id="9686970"/>
<dbReference type="InterPro" id="IPR010493">
    <property type="entry name" value="Ser_AcTrfase_N"/>
</dbReference>
<keyword evidence="5" id="KW-0808">Transferase</keyword>
<comment type="pathway">
    <text evidence="1">Amino-acid biosynthesis; L-cysteine biosynthesis; L-cysteine from L-serine: step 1/2.</text>
</comment>
<reference evidence="8 9" key="1">
    <citation type="journal article" date="2009" name="Science">
        <title>Green evolution and dynamic adaptations revealed by genomes of the marine picoeukaryotes Micromonas.</title>
        <authorList>
            <person name="Worden A.Z."/>
            <person name="Lee J.H."/>
            <person name="Mock T."/>
            <person name="Rouze P."/>
            <person name="Simmons M.P."/>
            <person name="Aerts A.L."/>
            <person name="Allen A.E."/>
            <person name="Cuvelier M.L."/>
            <person name="Derelle E."/>
            <person name="Everett M.V."/>
            <person name="Foulon E."/>
            <person name="Grimwood J."/>
            <person name="Gundlach H."/>
            <person name="Henrissat B."/>
            <person name="Napoli C."/>
            <person name="McDonald S.M."/>
            <person name="Parker M.S."/>
            <person name="Rombauts S."/>
            <person name="Salamov A."/>
            <person name="Von Dassow P."/>
            <person name="Badger J.H."/>
            <person name="Coutinho P.M."/>
            <person name="Demir E."/>
            <person name="Dubchak I."/>
            <person name="Gentemann C."/>
            <person name="Eikrem W."/>
            <person name="Gready J.E."/>
            <person name="John U."/>
            <person name="Lanier W."/>
            <person name="Lindquist E.A."/>
            <person name="Lucas S."/>
            <person name="Mayer K.F."/>
            <person name="Moreau H."/>
            <person name="Not F."/>
            <person name="Otillar R."/>
            <person name="Panaud O."/>
            <person name="Pangilinan J."/>
            <person name="Paulsen I."/>
            <person name="Piegu B."/>
            <person name="Poliakov A."/>
            <person name="Robbens S."/>
            <person name="Schmutz J."/>
            <person name="Toulza E."/>
            <person name="Wyss T."/>
            <person name="Zelensky A."/>
            <person name="Zhou K."/>
            <person name="Armbrust E.V."/>
            <person name="Bhattacharya D."/>
            <person name="Goodenough U.W."/>
            <person name="Van de Peer Y."/>
            <person name="Grigoriev I.V."/>
        </authorList>
    </citation>
    <scope>NUCLEOTIDE SEQUENCE [LARGE SCALE GENOMIC DNA]</scope>
    <source>
        <strain evidence="8 9">CCMP1545</strain>
    </source>
</reference>
<feature type="domain" description="Serine acetyltransferase N-terminal" evidence="7">
    <location>
        <begin position="10"/>
        <end position="112"/>
    </location>
</feature>
<evidence type="ECO:0000256" key="2">
    <source>
        <dbReference type="ARBA" id="ARBA00007274"/>
    </source>
</evidence>
<dbReference type="Pfam" id="PF06426">
    <property type="entry name" value="SATase_N"/>
    <property type="match status" value="1"/>
</dbReference>